<evidence type="ECO:0000313" key="2">
    <source>
        <dbReference type="EMBL" id="KAF9530861.1"/>
    </source>
</evidence>
<accession>A0A9P6EJH7</accession>
<keyword evidence="3" id="KW-1185">Reference proteome</keyword>
<feature type="region of interest" description="Disordered" evidence="1">
    <location>
        <begin position="116"/>
        <end position="139"/>
    </location>
</feature>
<dbReference type="EMBL" id="MU157837">
    <property type="protein sequence ID" value="KAF9530861.1"/>
    <property type="molecule type" value="Genomic_DNA"/>
</dbReference>
<proteinExistence type="predicted"/>
<gene>
    <name evidence="2" type="ORF">CPB83DRAFT_833882</name>
</gene>
<evidence type="ECO:0000256" key="1">
    <source>
        <dbReference type="SAM" id="MobiDB-lite"/>
    </source>
</evidence>
<reference evidence="2" key="1">
    <citation type="submission" date="2020-11" db="EMBL/GenBank/DDBJ databases">
        <authorList>
            <consortium name="DOE Joint Genome Institute"/>
            <person name="Ahrendt S."/>
            <person name="Riley R."/>
            <person name="Andreopoulos W."/>
            <person name="Labutti K."/>
            <person name="Pangilinan J."/>
            <person name="Ruiz-Duenas F.J."/>
            <person name="Barrasa J.M."/>
            <person name="Sanchez-Garcia M."/>
            <person name="Camarero S."/>
            <person name="Miyauchi S."/>
            <person name="Serrano A."/>
            <person name="Linde D."/>
            <person name="Babiker R."/>
            <person name="Drula E."/>
            <person name="Ayuso-Fernandez I."/>
            <person name="Pacheco R."/>
            <person name="Padilla G."/>
            <person name="Ferreira P."/>
            <person name="Barriuso J."/>
            <person name="Kellner H."/>
            <person name="Castanera R."/>
            <person name="Alfaro M."/>
            <person name="Ramirez L."/>
            <person name="Pisabarro A.G."/>
            <person name="Kuo A."/>
            <person name="Tritt A."/>
            <person name="Lipzen A."/>
            <person name="He G."/>
            <person name="Yan M."/>
            <person name="Ng V."/>
            <person name="Cullen D."/>
            <person name="Martin F."/>
            <person name="Rosso M.-N."/>
            <person name="Henrissat B."/>
            <person name="Hibbett D."/>
            <person name="Martinez A.T."/>
            <person name="Grigoriev I.V."/>
        </authorList>
    </citation>
    <scope>NUCLEOTIDE SEQUENCE</scope>
    <source>
        <strain evidence="2">CBS 506.95</strain>
    </source>
</reference>
<dbReference type="AlphaFoldDB" id="A0A9P6EJH7"/>
<evidence type="ECO:0000313" key="3">
    <source>
        <dbReference type="Proteomes" id="UP000807306"/>
    </source>
</evidence>
<sequence length="204" mass="22887">MANTYLATKWKRPFKILFILTNVMLGVFERQRSGHTWCYGPGKKLCQFDWPAVQYGNLQALIFGEATLRRGRVDADEQLLKNDQLVLDGCANSIWVLFYTMHPSGRVGVLDPAHHKSRLSDKTKGNRTPAPGKLQGSEPIQVTSEQKLGLKYTGEDILGQPMQEEIGQYNNIAEPDAEESKDVVITSADNASLVLYLVKYISKE</sequence>
<comment type="caution">
    <text evidence="2">The sequence shown here is derived from an EMBL/GenBank/DDBJ whole genome shotgun (WGS) entry which is preliminary data.</text>
</comment>
<name>A0A9P6EJH7_9AGAR</name>
<organism evidence="2 3">
    <name type="scientific">Crepidotus variabilis</name>
    <dbReference type="NCBI Taxonomy" id="179855"/>
    <lineage>
        <taxon>Eukaryota</taxon>
        <taxon>Fungi</taxon>
        <taxon>Dikarya</taxon>
        <taxon>Basidiomycota</taxon>
        <taxon>Agaricomycotina</taxon>
        <taxon>Agaricomycetes</taxon>
        <taxon>Agaricomycetidae</taxon>
        <taxon>Agaricales</taxon>
        <taxon>Agaricineae</taxon>
        <taxon>Crepidotaceae</taxon>
        <taxon>Crepidotus</taxon>
    </lineage>
</organism>
<dbReference type="Proteomes" id="UP000807306">
    <property type="component" value="Unassembled WGS sequence"/>
</dbReference>
<protein>
    <submittedName>
        <fullName evidence="2">Uncharacterized protein</fullName>
    </submittedName>
</protein>